<dbReference type="InterPro" id="IPR050490">
    <property type="entry name" value="Bact_solute-bd_prot1"/>
</dbReference>
<evidence type="ECO:0000256" key="1">
    <source>
        <dbReference type="ARBA" id="ARBA00022475"/>
    </source>
</evidence>
<dbReference type="PROSITE" id="PS51257">
    <property type="entry name" value="PROKAR_LIPOPROTEIN"/>
    <property type="match status" value="1"/>
</dbReference>
<reference evidence="7 8" key="1">
    <citation type="submission" date="2019-11" db="EMBL/GenBank/DDBJ databases">
        <title>Characterisation of Fundicoccus ignavus gen. nov. sp. nov., a novel genus of the family Aerococcaceae from bulk tank milk.</title>
        <authorList>
            <person name="Siebert A."/>
            <person name="Huptas C."/>
            <person name="Wenning M."/>
            <person name="Scherer S."/>
            <person name="Doll E.V."/>
        </authorList>
    </citation>
    <scope>NUCLEOTIDE SEQUENCE [LARGE SCALE GENOMIC DNA]</scope>
    <source>
        <strain evidence="7 8">DSM 109652</strain>
    </source>
</reference>
<dbReference type="Gene3D" id="3.40.190.10">
    <property type="entry name" value="Periplasmic binding protein-like II"/>
    <property type="match status" value="3"/>
</dbReference>
<keyword evidence="3" id="KW-0472">Membrane</keyword>
<proteinExistence type="predicted"/>
<dbReference type="InterPro" id="IPR018247">
    <property type="entry name" value="EF_Hand_1_Ca_BS"/>
</dbReference>
<feature type="signal peptide" evidence="6">
    <location>
        <begin position="1"/>
        <end position="19"/>
    </location>
</feature>
<accession>A0A844BXY7</accession>
<keyword evidence="5" id="KW-0449">Lipoprotein</keyword>
<keyword evidence="4" id="KW-0564">Palmitate</keyword>
<dbReference type="AlphaFoldDB" id="A0A844BXY7"/>
<dbReference type="EMBL" id="WJQT01000004">
    <property type="protein sequence ID" value="MRJ46888.1"/>
    <property type="molecule type" value="Genomic_DNA"/>
</dbReference>
<evidence type="ECO:0000256" key="5">
    <source>
        <dbReference type="ARBA" id="ARBA00023288"/>
    </source>
</evidence>
<comment type="caution">
    <text evidence="7">The sequence shown here is derived from an EMBL/GenBank/DDBJ whole genome shotgun (WGS) entry which is preliminary data.</text>
</comment>
<dbReference type="PROSITE" id="PS00018">
    <property type="entry name" value="EF_HAND_1"/>
    <property type="match status" value="1"/>
</dbReference>
<name>A0A844BXY7_9LACT</name>
<evidence type="ECO:0000256" key="2">
    <source>
        <dbReference type="ARBA" id="ARBA00022729"/>
    </source>
</evidence>
<gene>
    <name evidence="7" type="ORF">GF867_04795</name>
</gene>
<organism evidence="7 8">
    <name type="scientific">Fundicoccus ignavus</name>
    <dbReference type="NCBI Taxonomy" id="2664442"/>
    <lineage>
        <taxon>Bacteria</taxon>
        <taxon>Bacillati</taxon>
        <taxon>Bacillota</taxon>
        <taxon>Bacilli</taxon>
        <taxon>Lactobacillales</taxon>
        <taxon>Aerococcaceae</taxon>
        <taxon>Fundicoccus</taxon>
    </lineage>
</organism>
<feature type="chain" id="PRO_5038492528" evidence="6">
    <location>
        <begin position="20"/>
        <end position="551"/>
    </location>
</feature>
<dbReference type="PANTHER" id="PTHR43649:SF33">
    <property type="entry name" value="POLYGALACTURONAN_RHAMNOGALACTURONAN-BINDING PROTEIN YTCQ"/>
    <property type="match status" value="1"/>
</dbReference>
<protein>
    <submittedName>
        <fullName evidence="7">Extracellular solute-binding protein</fullName>
    </submittedName>
</protein>
<evidence type="ECO:0000256" key="3">
    <source>
        <dbReference type="ARBA" id="ARBA00023136"/>
    </source>
</evidence>
<dbReference type="PANTHER" id="PTHR43649">
    <property type="entry name" value="ARABINOSE-BINDING PROTEIN-RELATED"/>
    <property type="match status" value="1"/>
</dbReference>
<dbReference type="SUPFAM" id="SSF53850">
    <property type="entry name" value="Periplasmic binding protein-like II"/>
    <property type="match status" value="1"/>
</dbReference>
<evidence type="ECO:0000256" key="4">
    <source>
        <dbReference type="ARBA" id="ARBA00023139"/>
    </source>
</evidence>
<sequence>MMKKLLVGMLLGSAVLLSACGSAEEAQRTAEGNLIVTLGQQTQQNSKLPEGDSYADNAYRRLVKEKLGVQLESAFEANGDEYTRQVSLAIAAGEIPDIMAVSRDELEELAENGLIEDLTEVYEEFASDHIKSIYDSFDNVQLNAATIDGQLMALPGTANDFGPNMVWIRQDWLDDLNIELDEDGNNAITLDELVETATIFQEEDAGGTGKTKGLALAYWLTSGDHGSSGYTATAIFNAFGAYPKTYLEGEDGNLVYGSNTEEMKEGLAFLNELFTQGILDPQFGTRTYDDINAMMVNGEIGIVPGPWHFPDWGLVQAKTANPEAVFTPFAIENEDGTVNGVNKPGVGSFVVVRKDFERPELAIEMINLIYDEVANSEDMETEFPEVYEYAQLAVDGSIRPVNIELFKNLSEINDAVLASDAALGNSTIEAIDSFIVQNNARKIKAYLDDSVSSDPTDWSVYASRLLAVNNVMNGVRQAGIYNEVNPVAIFETIEASERNGAQINKLEEETFIKFVTGEETLENFEQYVETWGQQGGTAILEEMQSINKENN</sequence>
<dbReference type="InterPro" id="IPR006059">
    <property type="entry name" value="SBP"/>
</dbReference>
<evidence type="ECO:0000313" key="7">
    <source>
        <dbReference type="EMBL" id="MRJ46888.1"/>
    </source>
</evidence>
<keyword evidence="2 6" id="KW-0732">Signal</keyword>
<keyword evidence="1" id="KW-1003">Cell membrane</keyword>
<evidence type="ECO:0000313" key="8">
    <source>
        <dbReference type="Proteomes" id="UP000440066"/>
    </source>
</evidence>
<evidence type="ECO:0000256" key="6">
    <source>
        <dbReference type="SAM" id="SignalP"/>
    </source>
</evidence>
<dbReference type="Proteomes" id="UP000440066">
    <property type="component" value="Unassembled WGS sequence"/>
</dbReference>
<dbReference type="Pfam" id="PF13416">
    <property type="entry name" value="SBP_bac_8"/>
    <property type="match status" value="1"/>
</dbReference>